<dbReference type="EMBL" id="BLXT01005252">
    <property type="protein sequence ID" value="GFO21324.1"/>
    <property type="molecule type" value="Genomic_DNA"/>
</dbReference>
<proteinExistence type="predicted"/>
<organism evidence="2 3">
    <name type="scientific">Plakobranchus ocellatus</name>
    <dbReference type="NCBI Taxonomy" id="259542"/>
    <lineage>
        <taxon>Eukaryota</taxon>
        <taxon>Metazoa</taxon>
        <taxon>Spiralia</taxon>
        <taxon>Lophotrochozoa</taxon>
        <taxon>Mollusca</taxon>
        <taxon>Gastropoda</taxon>
        <taxon>Heterobranchia</taxon>
        <taxon>Euthyneura</taxon>
        <taxon>Panpulmonata</taxon>
        <taxon>Sacoglossa</taxon>
        <taxon>Placobranchoidea</taxon>
        <taxon>Plakobranchidae</taxon>
        <taxon>Plakobranchus</taxon>
    </lineage>
</organism>
<accession>A0AAV4BR58</accession>
<sequence>MELTLTRPIQTSLIVQQVLPSPPNKASWPLAPSTTHTRTHTLLEMIGMLDRHSRIAPVLKGKKERKRERERNTLKFRQKPANAAKGKTRVAADIISVNRSIIYNKACLQTRLLTCDEQYPSSPYPLNTHIKPLAVAPYCDCNKTMESVTQGELYSHRVSITHIGEKAFFDERRRTVKDRLR</sequence>
<keyword evidence="3" id="KW-1185">Reference proteome</keyword>
<gene>
    <name evidence="2" type="ORF">PoB_004782900</name>
</gene>
<evidence type="ECO:0008006" key="4">
    <source>
        <dbReference type="Google" id="ProtNLM"/>
    </source>
</evidence>
<evidence type="ECO:0000313" key="3">
    <source>
        <dbReference type="Proteomes" id="UP000735302"/>
    </source>
</evidence>
<evidence type="ECO:0000313" key="2">
    <source>
        <dbReference type="EMBL" id="GFO21324.1"/>
    </source>
</evidence>
<protein>
    <recommendedName>
        <fullName evidence="4">C2H2-type domain-containing protein</fullName>
    </recommendedName>
</protein>
<feature type="region of interest" description="Disordered" evidence="1">
    <location>
        <begin position="60"/>
        <end position="82"/>
    </location>
</feature>
<reference evidence="2 3" key="1">
    <citation type="journal article" date="2021" name="Elife">
        <title>Chloroplast acquisition without the gene transfer in kleptoplastic sea slugs, Plakobranchus ocellatus.</title>
        <authorList>
            <person name="Maeda T."/>
            <person name="Takahashi S."/>
            <person name="Yoshida T."/>
            <person name="Shimamura S."/>
            <person name="Takaki Y."/>
            <person name="Nagai Y."/>
            <person name="Toyoda A."/>
            <person name="Suzuki Y."/>
            <person name="Arimoto A."/>
            <person name="Ishii H."/>
            <person name="Satoh N."/>
            <person name="Nishiyama T."/>
            <person name="Hasebe M."/>
            <person name="Maruyama T."/>
            <person name="Minagawa J."/>
            <person name="Obokata J."/>
            <person name="Shigenobu S."/>
        </authorList>
    </citation>
    <scope>NUCLEOTIDE SEQUENCE [LARGE SCALE GENOMIC DNA]</scope>
</reference>
<dbReference type="Proteomes" id="UP000735302">
    <property type="component" value="Unassembled WGS sequence"/>
</dbReference>
<dbReference type="AlphaFoldDB" id="A0AAV4BR58"/>
<comment type="caution">
    <text evidence="2">The sequence shown here is derived from an EMBL/GenBank/DDBJ whole genome shotgun (WGS) entry which is preliminary data.</text>
</comment>
<name>A0AAV4BR58_9GAST</name>
<evidence type="ECO:0000256" key="1">
    <source>
        <dbReference type="SAM" id="MobiDB-lite"/>
    </source>
</evidence>